<dbReference type="Pfam" id="PF24883">
    <property type="entry name" value="NPHP3_N"/>
    <property type="match status" value="1"/>
</dbReference>
<dbReference type="InterPro" id="IPR027417">
    <property type="entry name" value="P-loop_NTPase"/>
</dbReference>
<dbReference type="InterPro" id="IPR038305">
    <property type="entry name" value="HeLo_sf"/>
</dbReference>
<dbReference type="AlphaFoldDB" id="A0A9P9AT47"/>
<keyword evidence="2 3" id="KW-0040">ANK repeat</keyword>
<feature type="repeat" description="ANK" evidence="3">
    <location>
        <begin position="750"/>
        <end position="782"/>
    </location>
</feature>
<feature type="repeat" description="ANK" evidence="3">
    <location>
        <begin position="968"/>
        <end position="992"/>
    </location>
</feature>
<dbReference type="Gene3D" id="1.25.40.20">
    <property type="entry name" value="Ankyrin repeat-containing domain"/>
    <property type="match status" value="4"/>
</dbReference>
<proteinExistence type="predicted"/>
<keyword evidence="1" id="KW-0677">Repeat</keyword>
<dbReference type="PANTHER" id="PTHR24198:SF165">
    <property type="entry name" value="ANKYRIN REPEAT-CONTAINING PROTEIN-RELATED"/>
    <property type="match status" value="1"/>
</dbReference>
<dbReference type="InterPro" id="IPR029498">
    <property type="entry name" value="HeLo_dom"/>
</dbReference>
<dbReference type="PROSITE" id="PS50088">
    <property type="entry name" value="ANK_REPEAT"/>
    <property type="match status" value="7"/>
</dbReference>
<evidence type="ECO:0000256" key="4">
    <source>
        <dbReference type="SAM" id="MobiDB-lite"/>
    </source>
</evidence>
<accession>A0A9P9AT47</accession>
<dbReference type="PROSITE" id="PS50297">
    <property type="entry name" value="ANK_REP_REGION"/>
    <property type="match status" value="7"/>
</dbReference>
<feature type="repeat" description="ANK" evidence="3">
    <location>
        <begin position="807"/>
        <end position="839"/>
    </location>
</feature>
<evidence type="ECO:0000256" key="2">
    <source>
        <dbReference type="ARBA" id="ARBA00023043"/>
    </source>
</evidence>
<dbReference type="InterPro" id="IPR007111">
    <property type="entry name" value="NACHT_NTPase"/>
</dbReference>
<dbReference type="PANTHER" id="PTHR24198">
    <property type="entry name" value="ANKYRIN REPEAT AND PROTEIN KINASE DOMAIN-CONTAINING PROTEIN"/>
    <property type="match status" value="1"/>
</dbReference>
<reference evidence="6 7" key="1">
    <citation type="journal article" date="2021" name="Nat. Commun.">
        <title>Genetic determinants of endophytism in the Arabidopsis root mycobiome.</title>
        <authorList>
            <person name="Mesny F."/>
            <person name="Miyauchi S."/>
            <person name="Thiergart T."/>
            <person name="Pickel B."/>
            <person name="Atanasova L."/>
            <person name="Karlsson M."/>
            <person name="Huettel B."/>
            <person name="Barry K.W."/>
            <person name="Haridas S."/>
            <person name="Chen C."/>
            <person name="Bauer D."/>
            <person name="Andreopoulos W."/>
            <person name="Pangilinan J."/>
            <person name="LaButti K."/>
            <person name="Riley R."/>
            <person name="Lipzen A."/>
            <person name="Clum A."/>
            <person name="Drula E."/>
            <person name="Henrissat B."/>
            <person name="Kohler A."/>
            <person name="Grigoriev I.V."/>
            <person name="Martin F.M."/>
            <person name="Hacquard S."/>
        </authorList>
    </citation>
    <scope>NUCLEOTIDE SEQUENCE [LARGE SCALE GENOMIC DNA]</scope>
    <source>
        <strain evidence="6 7">MPI-CAGE-CH-0241</strain>
    </source>
</reference>
<feature type="region of interest" description="Disordered" evidence="4">
    <location>
        <begin position="734"/>
        <end position="754"/>
    </location>
</feature>
<feature type="repeat" description="ANK" evidence="3">
    <location>
        <begin position="873"/>
        <end position="905"/>
    </location>
</feature>
<dbReference type="InterPro" id="IPR056884">
    <property type="entry name" value="NPHP3-like_N"/>
</dbReference>
<dbReference type="PROSITE" id="PS50837">
    <property type="entry name" value="NACHT"/>
    <property type="match status" value="1"/>
</dbReference>
<organism evidence="6 7">
    <name type="scientific">Thelonectria olida</name>
    <dbReference type="NCBI Taxonomy" id="1576542"/>
    <lineage>
        <taxon>Eukaryota</taxon>
        <taxon>Fungi</taxon>
        <taxon>Dikarya</taxon>
        <taxon>Ascomycota</taxon>
        <taxon>Pezizomycotina</taxon>
        <taxon>Sordariomycetes</taxon>
        <taxon>Hypocreomycetidae</taxon>
        <taxon>Hypocreales</taxon>
        <taxon>Nectriaceae</taxon>
        <taxon>Thelonectria</taxon>
    </lineage>
</organism>
<evidence type="ECO:0000313" key="6">
    <source>
        <dbReference type="EMBL" id="KAH6894545.1"/>
    </source>
</evidence>
<dbReference type="SUPFAM" id="SSF52540">
    <property type="entry name" value="P-loop containing nucleoside triphosphate hydrolases"/>
    <property type="match status" value="1"/>
</dbReference>
<dbReference type="OrthoDB" id="539213at2759"/>
<protein>
    <submittedName>
        <fullName evidence="6">Ankyrin repeat-containing domain protein</fullName>
    </submittedName>
</protein>
<dbReference type="SMART" id="SM00248">
    <property type="entry name" value="ANK"/>
    <property type="match status" value="10"/>
</dbReference>
<comment type="caution">
    <text evidence="6">The sequence shown here is derived from an EMBL/GenBank/DDBJ whole genome shotgun (WGS) entry which is preliminary data.</text>
</comment>
<feature type="domain" description="NACHT" evidence="5">
    <location>
        <begin position="251"/>
        <end position="348"/>
    </location>
</feature>
<evidence type="ECO:0000259" key="5">
    <source>
        <dbReference type="PROSITE" id="PS50837"/>
    </source>
</evidence>
<gene>
    <name evidence="6" type="ORF">B0T10DRAFT_590177</name>
</gene>
<sequence length="1127" mass="124293">MEPIRLGVGLLGLAGLFSTCLEVIDKFHAYKGYASDFHVLNAQVKAEKLRLEEWGRLVGFEDGQLSTHHRSALDDEQRVSAVREHLEIIQDICPTGDTHRGSRLASDRFSEKKLTAVQRPSYPDASKRQKIICALRGKGDWEERARLLGVLVQQLNSLIPIRGDGEHLQDQDRIKDNINELRRFLENLEREQKVWLLGGHTPNDVYNLSMQKKTNGTIRNYRSTGGTCDWILQRSEFQDWLSATPAPPSVRLLWINGPAGFGKTVLCARITHYLLATLDRPLAYFFFSSDFESRRDPLGADETAFELTYEAWLAQSDQFAKMKVVVTLFEDMLRAVPGCTLVVDGLDECTSSTESGFAALGMIRQAVAETTARAIFVSRDEPEIRRALSSNDTEKFVEYRIAHKDDQADVGLYSKSIVDRALYNKDEQARIDISQAMENRCEGQFLWLKVQENTLRRGLNSKQLQRTINETPKGLERVYERNWALIQGLADRDKARALNLLRWAAFSLRPLTVSEITKAVLVDVDCDGFPIDELPDSIDEDFIDAEIQSLCGSLLEVQKPLSKIPPGQWTVHLSHFSVKEYLLGKDLLLGHDSSLPLNANRPSSFAQAKQNTILARLCLRYLNFQAAWKPRPPEATNEFLDAKDVSWNAWRNWCGSQLGEEEAVTRDLGKLGPLHCASRLRLLETDCDLNERDDKGTTPLHISCEEGSKVVGKVLLDAGASTDIRDENGETPLAKAASAGGANPETPSYEGPTPLHLFSARGQADGVKMLIERGANIEATLDNGYTPLHMACGPDCNGSNNRASGEDGITPIHLASIRVSSEMAQLLVELGADVTAHDDKGWTPLFFASARGLPDVVGFLLKNGTSVNARIEEGLLLIHVASLIADVETVRLLLDNGADPTAPNGDGISALHFAVSRGSLLLDHGADPAARCASGHTPMYAAASKGHLDVAQMLLDWCGGIGALTNDYGCTDLHFAARSGNAELIRNLLASGRYDLRDKDWQGSTAVFMAVRNGHTEAAELLLAAATADPNSKDGFGLSLFSWARWRGNQDMVDLLRRHSETLGTELSDDETKIDREVVLPGLDGPWCYACSLQIPEGTSRFRCRTCSGGNFGICSWCHGFEGIVGD</sequence>
<dbReference type="InterPro" id="IPR002110">
    <property type="entry name" value="Ankyrin_rpt"/>
</dbReference>
<dbReference type="SUPFAM" id="SSF48403">
    <property type="entry name" value="Ankyrin repeat"/>
    <property type="match status" value="1"/>
</dbReference>
<dbReference type="InterPro" id="IPR036770">
    <property type="entry name" value="Ankyrin_rpt-contain_sf"/>
</dbReference>
<evidence type="ECO:0000313" key="7">
    <source>
        <dbReference type="Proteomes" id="UP000777438"/>
    </source>
</evidence>
<dbReference type="Pfam" id="PF12796">
    <property type="entry name" value="Ank_2"/>
    <property type="match status" value="5"/>
</dbReference>
<feature type="repeat" description="ANK" evidence="3">
    <location>
        <begin position="840"/>
        <end position="872"/>
    </location>
</feature>
<dbReference type="Pfam" id="PF14479">
    <property type="entry name" value="HeLo"/>
    <property type="match status" value="1"/>
</dbReference>
<dbReference type="InterPro" id="IPR054471">
    <property type="entry name" value="GPIID_WHD"/>
</dbReference>
<feature type="repeat" description="ANK" evidence="3">
    <location>
        <begin position="934"/>
        <end position="956"/>
    </location>
</feature>
<keyword evidence="7" id="KW-1185">Reference proteome</keyword>
<evidence type="ECO:0000256" key="1">
    <source>
        <dbReference type="ARBA" id="ARBA00022737"/>
    </source>
</evidence>
<dbReference type="Gene3D" id="3.40.50.300">
    <property type="entry name" value="P-loop containing nucleotide triphosphate hydrolases"/>
    <property type="match status" value="1"/>
</dbReference>
<dbReference type="Proteomes" id="UP000777438">
    <property type="component" value="Unassembled WGS sequence"/>
</dbReference>
<dbReference type="Pfam" id="PF22939">
    <property type="entry name" value="WHD_GPIID"/>
    <property type="match status" value="1"/>
</dbReference>
<dbReference type="Gene3D" id="1.20.120.1020">
    <property type="entry name" value="Prion-inhibition and propagation, HeLo domain"/>
    <property type="match status" value="1"/>
</dbReference>
<evidence type="ECO:0000256" key="3">
    <source>
        <dbReference type="PROSITE-ProRule" id="PRU00023"/>
    </source>
</evidence>
<name>A0A9P9AT47_9HYPO</name>
<dbReference type="EMBL" id="JAGPYM010000005">
    <property type="protein sequence ID" value="KAH6894545.1"/>
    <property type="molecule type" value="Genomic_DNA"/>
</dbReference>
<feature type="repeat" description="ANK" evidence="3">
    <location>
        <begin position="695"/>
        <end position="727"/>
    </location>
</feature>